<dbReference type="GO" id="GO:0051082">
    <property type="term" value="F:unfolded protein binding"/>
    <property type="evidence" value="ECO:0007669"/>
    <property type="project" value="InterPro"/>
</dbReference>
<organism evidence="6 7">
    <name type="scientific">Pseudidiomarina atlantica</name>
    <dbReference type="NCBI Taxonomy" id="1517416"/>
    <lineage>
        <taxon>Bacteria</taxon>
        <taxon>Pseudomonadati</taxon>
        <taxon>Pseudomonadota</taxon>
        <taxon>Gammaproteobacteria</taxon>
        <taxon>Alteromonadales</taxon>
        <taxon>Idiomarinaceae</taxon>
        <taxon>Pseudidiomarina</taxon>
    </lineage>
</organism>
<keyword evidence="2 5" id="KW-0813">Transport</keyword>
<comment type="subcellular location">
    <subcellularLocation>
        <location evidence="5">Cytoplasm</location>
    </subcellularLocation>
</comment>
<comment type="function">
    <text evidence="5">One of the proteins required for the normal export of preproteins out of the cell cytoplasm. It is a molecular chaperone that binds to a subset of precursor proteins, maintaining them in a translocation-competent state. It also specifically binds to its receptor SecA.</text>
</comment>
<dbReference type="PRINTS" id="PR01594">
    <property type="entry name" value="SECBCHAPRONE"/>
</dbReference>
<name>A0A094IJR1_9GAMM</name>
<dbReference type="OrthoDB" id="9795145at2"/>
<evidence type="ECO:0000256" key="1">
    <source>
        <dbReference type="ARBA" id="ARBA00009990"/>
    </source>
</evidence>
<sequence length="169" mass="18841">MADEQQVNGAAQGEATEQQQQAFAIQRIYTKDVSFESPNAPEIFRKEWQPELGLDLNVKNTKLEDNTYEVVLKITATNKVAGEVAFLAEVHQAGIFTVADSLEEAQRAQLLGAFCPNILFPYARECLSSLVSRATFPQLNLAPVNFDAVFAQHVQQRQQQQAEQQQTDA</sequence>
<evidence type="ECO:0000256" key="2">
    <source>
        <dbReference type="ARBA" id="ARBA00022448"/>
    </source>
</evidence>
<comment type="similarity">
    <text evidence="1 5">Belongs to the SecB family.</text>
</comment>
<dbReference type="PANTHER" id="PTHR36918:SF1">
    <property type="entry name" value="PROTEIN-EXPORT PROTEIN SECB"/>
    <property type="match status" value="1"/>
</dbReference>
<dbReference type="InterPro" id="IPR035958">
    <property type="entry name" value="SecB-like_sf"/>
</dbReference>
<accession>A0A094IJR1</accession>
<dbReference type="eggNOG" id="COG1952">
    <property type="taxonomic scope" value="Bacteria"/>
</dbReference>
<dbReference type="STRING" id="1517416.IDAT_11800"/>
<dbReference type="SUPFAM" id="SSF54611">
    <property type="entry name" value="SecB-like"/>
    <property type="match status" value="1"/>
</dbReference>
<dbReference type="PANTHER" id="PTHR36918">
    <property type="match status" value="1"/>
</dbReference>
<keyword evidence="4 5" id="KW-0811">Translocation</keyword>
<keyword evidence="5" id="KW-0963">Cytoplasm</keyword>
<protein>
    <recommendedName>
        <fullName evidence="5">Protein-export protein SecB</fullName>
    </recommendedName>
</protein>
<evidence type="ECO:0000256" key="3">
    <source>
        <dbReference type="ARBA" id="ARBA00022927"/>
    </source>
</evidence>
<dbReference type="EMBL" id="JPIN01000013">
    <property type="protein sequence ID" value="KFZ27950.1"/>
    <property type="molecule type" value="Genomic_DNA"/>
</dbReference>
<keyword evidence="7" id="KW-1185">Reference proteome</keyword>
<dbReference type="GO" id="GO:0015031">
    <property type="term" value="P:protein transport"/>
    <property type="evidence" value="ECO:0007669"/>
    <property type="project" value="UniProtKB-UniRule"/>
</dbReference>
<dbReference type="Pfam" id="PF02556">
    <property type="entry name" value="SecB"/>
    <property type="match status" value="1"/>
</dbReference>
<evidence type="ECO:0000313" key="7">
    <source>
        <dbReference type="Proteomes" id="UP000053718"/>
    </source>
</evidence>
<dbReference type="GO" id="GO:0006457">
    <property type="term" value="P:protein folding"/>
    <property type="evidence" value="ECO:0007669"/>
    <property type="project" value="UniProtKB-UniRule"/>
</dbReference>
<reference evidence="6 7" key="1">
    <citation type="submission" date="2014-06" db="EMBL/GenBank/DDBJ databases">
        <title>Draft genome sequence of Idiomarina sp. MCCC 1A10513.</title>
        <authorList>
            <person name="Du J."/>
            <person name="Lai Q."/>
            <person name="Shao Z."/>
        </authorList>
    </citation>
    <scope>NUCLEOTIDE SEQUENCE [LARGE SCALE GENOMIC DNA]</scope>
    <source>
        <strain evidence="6 7">MCCC 1A10513</strain>
    </source>
</reference>
<proteinExistence type="inferred from homology"/>
<keyword evidence="5" id="KW-0143">Chaperone</keyword>
<dbReference type="RefSeq" id="WP_034733858.1">
    <property type="nucleotide sequence ID" value="NZ_JPIN01000013.1"/>
</dbReference>
<comment type="caution">
    <text evidence="6">The sequence shown here is derived from an EMBL/GenBank/DDBJ whole genome shotgun (WGS) entry which is preliminary data.</text>
</comment>
<evidence type="ECO:0000256" key="5">
    <source>
        <dbReference type="HAMAP-Rule" id="MF_00821"/>
    </source>
</evidence>
<gene>
    <name evidence="5" type="primary">secB</name>
    <name evidence="6" type="ORF">IDAT_11800</name>
</gene>
<evidence type="ECO:0000256" key="4">
    <source>
        <dbReference type="ARBA" id="ARBA00023010"/>
    </source>
</evidence>
<keyword evidence="3 5" id="KW-0653">Protein transport</keyword>
<dbReference type="InterPro" id="IPR003708">
    <property type="entry name" value="SecB"/>
</dbReference>
<dbReference type="GO" id="GO:0005737">
    <property type="term" value="C:cytoplasm"/>
    <property type="evidence" value="ECO:0007669"/>
    <property type="project" value="UniProtKB-SubCell"/>
</dbReference>
<dbReference type="GO" id="GO:0051262">
    <property type="term" value="P:protein tetramerization"/>
    <property type="evidence" value="ECO:0007669"/>
    <property type="project" value="InterPro"/>
</dbReference>
<dbReference type="Gene3D" id="3.10.420.10">
    <property type="entry name" value="SecB-like"/>
    <property type="match status" value="1"/>
</dbReference>
<dbReference type="NCBIfam" id="NF004393">
    <property type="entry name" value="PRK05751.1-4"/>
    <property type="match status" value="1"/>
</dbReference>
<dbReference type="AlphaFoldDB" id="A0A094IJR1"/>
<dbReference type="Proteomes" id="UP000053718">
    <property type="component" value="Unassembled WGS sequence"/>
</dbReference>
<comment type="subunit">
    <text evidence="5">Homotetramer, a dimer of dimers. One homotetramer interacts with 1 SecA dimer.</text>
</comment>
<dbReference type="NCBIfam" id="TIGR00809">
    <property type="entry name" value="secB"/>
    <property type="match status" value="1"/>
</dbReference>
<dbReference type="HAMAP" id="MF_00821">
    <property type="entry name" value="SecB"/>
    <property type="match status" value="1"/>
</dbReference>
<evidence type="ECO:0000313" key="6">
    <source>
        <dbReference type="EMBL" id="KFZ27950.1"/>
    </source>
</evidence>